<accession>A0AAE7XIM9</accession>
<keyword evidence="2" id="KW-1185">Reference proteome</keyword>
<proteinExistence type="predicted"/>
<organism evidence="1 2">
    <name type="scientific">Erwinia phage pEa_SNUABM_3</name>
    <dbReference type="NCBI Taxonomy" id="2869552"/>
    <lineage>
        <taxon>Viruses</taxon>
        <taxon>Duplodnaviria</taxon>
        <taxon>Heunggongvirae</taxon>
        <taxon>Uroviricota</taxon>
        <taxon>Caudoviricetes</taxon>
        <taxon>Alexandravirus</taxon>
        <taxon>Alexandravirus SNUABM3</taxon>
    </lineage>
</organism>
<dbReference type="Proteomes" id="UP000827787">
    <property type="component" value="Segment"/>
</dbReference>
<protein>
    <submittedName>
        <fullName evidence="1">Uncharacterized protein</fullName>
    </submittedName>
</protein>
<gene>
    <name evidence="1" type="ORF">pEaSNUABM3_00026</name>
</gene>
<name>A0AAE7XIM9_9CAUD</name>
<evidence type="ECO:0000313" key="2">
    <source>
        <dbReference type="Proteomes" id="UP000827787"/>
    </source>
</evidence>
<dbReference type="EMBL" id="MZ443770">
    <property type="protein sequence ID" value="QZE56223.1"/>
    <property type="molecule type" value="Genomic_DNA"/>
</dbReference>
<evidence type="ECO:0000313" key="1">
    <source>
        <dbReference type="EMBL" id="QZE56223.1"/>
    </source>
</evidence>
<reference evidence="1 2" key="1">
    <citation type="submission" date="2021-06" db="EMBL/GenBank/DDBJ databases">
        <title>Complete genome sequence of Erwinia phage pEa_SNUABM_03.</title>
        <authorList>
            <person name="Kim S.G."/>
            <person name="Park S.C."/>
        </authorList>
    </citation>
    <scope>NUCLEOTIDE SEQUENCE [LARGE SCALE GENOMIC DNA]</scope>
</reference>
<sequence length="150" mass="16375">MPNVTEQARQHKVEVRILGAVGSGKSAVYSKIVAALTNSGATVKHADEKAWTMLKNAGEVDQSSETLYTFSPEVTIEEVCVRANTDMSNNKIMQFFAYAHLPPHLQKVSKPFALLAQEMDQYLPDGAEKAAGLRKLLEAKDCAVRALVAK</sequence>